<keyword evidence="4" id="KW-1185">Reference proteome</keyword>
<accession>A0ABX2B5C7</accession>
<feature type="chain" id="PRO_5046915405" evidence="2">
    <location>
        <begin position="20"/>
        <end position="410"/>
    </location>
</feature>
<keyword evidence="1" id="KW-0802">TPR repeat</keyword>
<evidence type="ECO:0000256" key="1">
    <source>
        <dbReference type="PROSITE-ProRule" id="PRU00339"/>
    </source>
</evidence>
<name>A0ABX2B5C7_9BACT</name>
<dbReference type="Pfam" id="PF13414">
    <property type="entry name" value="TPR_11"/>
    <property type="match status" value="1"/>
</dbReference>
<dbReference type="EMBL" id="JABKKJ010000014">
    <property type="protein sequence ID" value="NPE25597.1"/>
    <property type="molecule type" value="Genomic_DNA"/>
</dbReference>
<comment type="caution">
    <text evidence="3">The sequence shown here is derived from an EMBL/GenBank/DDBJ whole genome shotgun (WGS) entry which is preliminary data.</text>
</comment>
<dbReference type="Proteomes" id="UP000820977">
    <property type="component" value="Unassembled WGS sequence"/>
</dbReference>
<evidence type="ECO:0000313" key="4">
    <source>
        <dbReference type="Proteomes" id="UP000820977"/>
    </source>
</evidence>
<dbReference type="SUPFAM" id="SSF48452">
    <property type="entry name" value="TPR-like"/>
    <property type="match status" value="2"/>
</dbReference>
<evidence type="ECO:0000313" key="3">
    <source>
        <dbReference type="EMBL" id="NPE25597.1"/>
    </source>
</evidence>
<protein>
    <submittedName>
        <fullName evidence="3">Tetratricopeptide repeat protein</fullName>
    </submittedName>
</protein>
<dbReference type="Gene3D" id="1.25.40.10">
    <property type="entry name" value="Tetratricopeptide repeat domain"/>
    <property type="match status" value="1"/>
</dbReference>
<dbReference type="RefSeq" id="WP_172345062.1">
    <property type="nucleotide sequence ID" value="NZ_CATJFF010000074.1"/>
</dbReference>
<organism evidence="3 4">
    <name type="scientific">Xylanibacter caecicola</name>
    <dbReference type="NCBI Taxonomy" id="2736294"/>
    <lineage>
        <taxon>Bacteria</taxon>
        <taxon>Pseudomonadati</taxon>
        <taxon>Bacteroidota</taxon>
        <taxon>Bacteroidia</taxon>
        <taxon>Bacteroidales</taxon>
        <taxon>Prevotellaceae</taxon>
        <taxon>Xylanibacter</taxon>
    </lineage>
</organism>
<feature type="repeat" description="TPR" evidence="1">
    <location>
        <begin position="287"/>
        <end position="320"/>
    </location>
</feature>
<proteinExistence type="predicted"/>
<reference evidence="3 4" key="1">
    <citation type="submission" date="2020-05" db="EMBL/GenBank/DDBJ databases">
        <title>Distinct polysaccharide utilization as determinants for interspecies competition between intestinal Prevotella spp.</title>
        <authorList>
            <person name="Galvez E.J.C."/>
            <person name="Iljazovic A."/>
            <person name="Strowig T."/>
        </authorList>
    </citation>
    <scope>NUCLEOTIDE SEQUENCE [LARGE SCALE GENOMIC DNA]</scope>
    <source>
        <strain evidence="3 4">PCHR</strain>
    </source>
</reference>
<dbReference type="PROSITE" id="PS50005">
    <property type="entry name" value="TPR"/>
    <property type="match status" value="1"/>
</dbReference>
<dbReference type="InterPro" id="IPR011990">
    <property type="entry name" value="TPR-like_helical_dom_sf"/>
</dbReference>
<gene>
    <name evidence="3" type="ORF">HPS54_08740</name>
</gene>
<keyword evidence="2" id="KW-0732">Signal</keyword>
<sequence>MKKLMIMAIMACAATSTFAQDAVKQIMGAKDYTEAIGLIESSASSLSNEDKAKAYNKVVDLALAKFDKESQIALTNQVTKKNDPYDKEGMNKAALQALKAAIECDKYDNMPNEKGKVKPKFRKTNATRLQGARASLINAGQDAFNAKDFNGAMADFGMYVDTKDAPLFAEGGEKKEDPYFRQISYFASLAAYNAQDFPSASRYADYAMQDTASASDALDIKILSMKAQLKTKEDSLKYAEEVKELYNKDPKNDRFFALLTEYYANTGDNAGKAKLIEEQLVKNPESKMAWALKGEMEMGEHKWEDAIKSYKKSVELDPTFIQVLYNIGVCYNSKAIEFKNKEANERTGQLTPDKQEIYNNDLKESVSYLEKVRAQDPDRAMVNWAYTLFQAYSLLGDEAKAKEIEAILSK</sequence>
<dbReference type="InterPro" id="IPR019734">
    <property type="entry name" value="TPR_rpt"/>
</dbReference>
<feature type="signal peptide" evidence="2">
    <location>
        <begin position="1"/>
        <end position="19"/>
    </location>
</feature>
<evidence type="ECO:0000256" key="2">
    <source>
        <dbReference type="SAM" id="SignalP"/>
    </source>
</evidence>